<dbReference type="Gene3D" id="3.40.395.10">
    <property type="entry name" value="Adenoviral Proteinase, Chain A"/>
    <property type="match status" value="1"/>
</dbReference>
<protein>
    <recommendedName>
        <fullName evidence="5">Ubiquitin-like protease family profile domain-containing protein</fullName>
    </recommendedName>
</protein>
<proteinExistence type="predicted"/>
<organism evidence="3 4">
    <name type="scientific">Zostera marina</name>
    <name type="common">Eelgrass</name>
    <dbReference type="NCBI Taxonomy" id="29655"/>
    <lineage>
        <taxon>Eukaryota</taxon>
        <taxon>Viridiplantae</taxon>
        <taxon>Streptophyta</taxon>
        <taxon>Embryophyta</taxon>
        <taxon>Tracheophyta</taxon>
        <taxon>Spermatophyta</taxon>
        <taxon>Magnoliopsida</taxon>
        <taxon>Liliopsida</taxon>
        <taxon>Zosteraceae</taxon>
        <taxon>Zostera</taxon>
    </lineage>
</organism>
<dbReference type="AlphaFoldDB" id="A0A0K9PGY5"/>
<keyword evidence="1" id="KW-0788">Thiol protease</keyword>
<dbReference type="PANTHER" id="PTHR46468:SF1">
    <property type="entry name" value="SENTRIN-SPECIFIC PROTEASE 8"/>
    <property type="match status" value="1"/>
</dbReference>
<evidence type="ECO:0000313" key="4">
    <source>
        <dbReference type="Proteomes" id="UP000036987"/>
    </source>
</evidence>
<sequence length="1071" mass="122198">MVIITSIVSLSDSDADGETTSSFAPTHGVSRSRVSTSADAGELPRSHMHSDINECPNVKRKDPEVICCKCNLPKKKTKRIDKSKIDHELLPPVKFPDTYVRGAKNSHFLVQNRCCYSGFINTYISVVGNLPADFHHLVSKIGFGQFLQKSNVVVNSYHLDDLVGRYIGNYAFKLKDKVITMTIKDVGNILDIPSTGLPIFVGRDDDISHETRFWKKYFGVKQVTSTLVKEVFLRTVSSSKHDQNFLEDCVRLWLCLLFSSFLIPTSKKTMPLKMFHYLENLDDLKCLNWSQLIFEQLFRNMNSSSHSVRRRERIGDRVGEYIHGCVFVLNVFLWERSNLFPPTSLGNRVIFHRYEGSSNRGNRTISSLSNDEVSMFPFVFTCDGPSLEVSNRRLFQPTLMEFKHYTRMRKGKSNLPKSTADLVVCKKASADTTNDNGNDCVEAKITDVHMDAPTTVDLLTPSPTLSSDSFKDNPMNELFDCIEMNEKFECQTVDGLGQDCQKIDSPVVLQGCELYEYILVEPCQNLEITSHEVSNDATTHVTTLSPEICIPPNNQTSELPVVDISSPQSVPESNGTHVLNSSTNQFIFPPSFELLDQSYMDVCDDTQLSVLSNIPVKADYNLGKPPSTPYTYSKSNLILVVEEGQSMYNQLCNDVRYSKISGMRSNGNAYTQLRLNEEYISPAKTIELLNEMRTPLLNGGTSQGNSIFISSPDFWASVVASADELENTINPPRIGDLSYVARRINFSQSESIGKESPYVSYMIKRVKDRNAEKVANKRKKDRERHLIDTNNGALVPKLNEETKRLVMKAEYRSASFYLIANDNVTCLGQHLNDILQHKTYDVMLVEVFFGVIRTELVEKCVHGARFQFVNPELFDDEYEDRTSRVVPQLVNSRDVEIHHNVVCASMNGDFKKHGRFYIIAMKTMTHWHFLLWSRAENKYTHYDSNRELRGAVNTGAAKRTAMWMTKWFEEFLFIERDSEPQFVDCLTFPQEINPKLDGGLYMFHGISCLIDFLHIEDGLFNDISLDDQMSWKNSDVPILRNCLFRRLAERMEYSDWTVKMKNSNISKRRFK</sequence>
<evidence type="ECO:0000256" key="1">
    <source>
        <dbReference type="ARBA" id="ARBA00022807"/>
    </source>
</evidence>
<feature type="region of interest" description="Disordered" evidence="2">
    <location>
        <begin position="12"/>
        <end position="46"/>
    </location>
</feature>
<keyword evidence="1" id="KW-0645">Protease</keyword>
<name>A0A0K9PGY5_ZOSMR</name>
<comment type="caution">
    <text evidence="3">The sequence shown here is derived from an EMBL/GenBank/DDBJ whole genome shotgun (WGS) entry which is preliminary data.</text>
</comment>
<evidence type="ECO:0000256" key="2">
    <source>
        <dbReference type="SAM" id="MobiDB-lite"/>
    </source>
</evidence>
<dbReference type="GO" id="GO:0008234">
    <property type="term" value="F:cysteine-type peptidase activity"/>
    <property type="evidence" value="ECO:0007669"/>
    <property type="project" value="UniProtKB-KW"/>
</dbReference>
<keyword evidence="4" id="KW-1185">Reference proteome</keyword>
<accession>A0A0K9PGY5</accession>
<dbReference type="GO" id="GO:0019784">
    <property type="term" value="F:deNEDDylase activity"/>
    <property type="evidence" value="ECO:0007669"/>
    <property type="project" value="InterPro"/>
</dbReference>
<gene>
    <name evidence="3" type="ORF">ZOSMA_265G00050</name>
</gene>
<evidence type="ECO:0000313" key="3">
    <source>
        <dbReference type="EMBL" id="KMZ67500.1"/>
    </source>
</evidence>
<dbReference type="PANTHER" id="PTHR46468">
    <property type="entry name" value="SENTRIN-SPECIFIC PROTEASE 8"/>
    <property type="match status" value="1"/>
</dbReference>
<dbReference type="InterPro" id="IPR044613">
    <property type="entry name" value="Nep1/2-like"/>
</dbReference>
<dbReference type="STRING" id="29655.A0A0K9PGY5"/>
<evidence type="ECO:0008006" key="5">
    <source>
        <dbReference type="Google" id="ProtNLM"/>
    </source>
</evidence>
<dbReference type="Proteomes" id="UP000036987">
    <property type="component" value="Unassembled WGS sequence"/>
</dbReference>
<dbReference type="EMBL" id="LFYR01000903">
    <property type="protein sequence ID" value="KMZ67500.1"/>
    <property type="molecule type" value="Genomic_DNA"/>
</dbReference>
<dbReference type="OrthoDB" id="684301at2759"/>
<keyword evidence="1" id="KW-0378">Hydrolase</keyword>
<feature type="compositionally biased region" description="Polar residues" evidence="2">
    <location>
        <begin position="12"/>
        <end position="24"/>
    </location>
</feature>
<reference evidence="4" key="1">
    <citation type="journal article" date="2016" name="Nature">
        <title>The genome of the seagrass Zostera marina reveals angiosperm adaptation to the sea.</title>
        <authorList>
            <person name="Olsen J.L."/>
            <person name="Rouze P."/>
            <person name="Verhelst B."/>
            <person name="Lin Y.-C."/>
            <person name="Bayer T."/>
            <person name="Collen J."/>
            <person name="Dattolo E."/>
            <person name="De Paoli E."/>
            <person name="Dittami S."/>
            <person name="Maumus F."/>
            <person name="Michel G."/>
            <person name="Kersting A."/>
            <person name="Lauritano C."/>
            <person name="Lohaus R."/>
            <person name="Toepel M."/>
            <person name="Tonon T."/>
            <person name="Vanneste K."/>
            <person name="Amirebrahimi M."/>
            <person name="Brakel J."/>
            <person name="Bostroem C."/>
            <person name="Chovatia M."/>
            <person name="Grimwood J."/>
            <person name="Jenkins J.W."/>
            <person name="Jueterbock A."/>
            <person name="Mraz A."/>
            <person name="Stam W.T."/>
            <person name="Tice H."/>
            <person name="Bornberg-Bauer E."/>
            <person name="Green P.J."/>
            <person name="Pearson G.A."/>
            <person name="Procaccini G."/>
            <person name="Duarte C.M."/>
            <person name="Schmutz J."/>
            <person name="Reusch T.B.H."/>
            <person name="Van de Peer Y."/>
        </authorList>
    </citation>
    <scope>NUCLEOTIDE SEQUENCE [LARGE SCALE GENOMIC DNA]</scope>
    <source>
        <strain evidence="4">cv. Finnish</strain>
    </source>
</reference>